<keyword evidence="3" id="KW-0804">Transcription</keyword>
<dbReference type="AlphaFoldDB" id="A0A844Z220"/>
<name>A0A844Z220_9SPHN</name>
<keyword evidence="6" id="KW-1185">Reference proteome</keyword>
<dbReference type="InterPro" id="IPR036388">
    <property type="entry name" value="WH-like_DNA-bd_sf"/>
</dbReference>
<protein>
    <submittedName>
        <fullName evidence="5">Transcriptional regulator</fullName>
    </submittedName>
</protein>
<gene>
    <name evidence="5" type="ORF">GRI99_09930</name>
</gene>
<evidence type="ECO:0000313" key="5">
    <source>
        <dbReference type="EMBL" id="MXO71953.1"/>
    </source>
</evidence>
<dbReference type="SUPFAM" id="SSF46785">
    <property type="entry name" value="Winged helix' DNA-binding domain"/>
    <property type="match status" value="1"/>
</dbReference>
<dbReference type="Pfam" id="PF01638">
    <property type="entry name" value="HxlR"/>
    <property type="match status" value="1"/>
</dbReference>
<organism evidence="5 6">
    <name type="scientific">Alteraurantiacibacter buctensis</name>
    <dbReference type="NCBI Taxonomy" id="1503981"/>
    <lineage>
        <taxon>Bacteria</taxon>
        <taxon>Pseudomonadati</taxon>
        <taxon>Pseudomonadota</taxon>
        <taxon>Alphaproteobacteria</taxon>
        <taxon>Sphingomonadales</taxon>
        <taxon>Erythrobacteraceae</taxon>
        <taxon>Alteraurantiacibacter</taxon>
    </lineage>
</organism>
<evidence type="ECO:0000256" key="1">
    <source>
        <dbReference type="ARBA" id="ARBA00023015"/>
    </source>
</evidence>
<keyword evidence="2" id="KW-0238">DNA-binding</keyword>
<comment type="caution">
    <text evidence="5">The sequence shown here is derived from an EMBL/GenBank/DDBJ whole genome shotgun (WGS) entry which is preliminary data.</text>
</comment>
<evidence type="ECO:0000313" key="6">
    <source>
        <dbReference type="Proteomes" id="UP000466966"/>
    </source>
</evidence>
<dbReference type="PANTHER" id="PTHR33204:SF18">
    <property type="entry name" value="TRANSCRIPTIONAL REGULATORY PROTEIN"/>
    <property type="match status" value="1"/>
</dbReference>
<evidence type="ECO:0000256" key="3">
    <source>
        <dbReference type="ARBA" id="ARBA00023163"/>
    </source>
</evidence>
<dbReference type="InterPro" id="IPR002577">
    <property type="entry name" value="HTH_HxlR"/>
</dbReference>
<dbReference type="PANTHER" id="PTHR33204">
    <property type="entry name" value="TRANSCRIPTIONAL REGULATOR, MARR FAMILY"/>
    <property type="match status" value="1"/>
</dbReference>
<dbReference type="Gene3D" id="1.10.10.10">
    <property type="entry name" value="Winged helix-like DNA-binding domain superfamily/Winged helix DNA-binding domain"/>
    <property type="match status" value="1"/>
</dbReference>
<dbReference type="InterPro" id="IPR036390">
    <property type="entry name" value="WH_DNA-bd_sf"/>
</dbReference>
<dbReference type="EMBL" id="WTYV01000003">
    <property type="protein sequence ID" value="MXO71953.1"/>
    <property type="molecule type" value="Genomic_DNA"/>
</dbReference>
<feature type="domain" description="HTH hxlR-type" evidence="4">
    <location>
        <begin position="21"/>
        <end position="125"/>
    </location>
</feature>
<dbReference type="RefSeq" id="WP_160771882.1">
    <property type="nucleotide sequence ID" value="NZ_WTYV01000003.1"/>
</dbReference>
<keyword evidence="1" id="KW-0805">Transcription regulation</keyword>
<evidence type="ECO:0000256" key="2">
    <source>
        <dbReference type="ARBA" id="ARBA00023125"/>
    </source>
</evidence>
<sequence>MEDTVARLRAQMATAEYGRDDPIRTTMALIGDSWTPLILLVLESGEWRHADLRRALDQLSGERPISQRMLTLKLRALEREGYVTRHATPDVPPRVSYALSPPGRELQRLVRTKVQWIADRRGAIAAARAQYDATR</sequence>
<proteinExistence type="predicted"/>
<dbReference type="Proteomes" id="UP000466966">
    <property type="component" value="Unassembled WGS sequence"/>
</dbReference>
<dbReference type="OrthoDB" id="9800350at2"/>
<reference evidence="5 6" key="1">
    <citation type="submission" date="2019-12" db="EMBL/GenBank/DDBJ databases">
        <title>Genomic-based taxomic classification of the family Erythrobacteraceae.</title>
        <authorList>
            <person name="Xu L."/>
        </authorList>
    </citation>
    <scope>NUCLEOTIDE SEQUENCE [LARGE SCALE GENOMIC DNA]</scope>
    <source>
        <strain evidence="5 6">M0322</strain>
    </source>
</reference>
<accession>A0A844Z220</accession>
<evidence type="ECO:0000259" key="4">
    <source>
        <dbReference type="PROSITE" id="PS51118"/>
    </source>
</evidence>
<dbReference type="GO" id="GO:0003677">
    <property type="term" value="F:DNA binding"/>
    <property type="evidence" value="ECO:0007669"/>
    <property type="project" value="UniProtKB-KW"/>
</dbReference>
<dbReference type="PROSITE" id="PS51118">
    <property type="entry name" value="HTH_HXLR"/>
    <property type="match status" value="1"/>
</dbReference>